<proteinExistence type="predicted"/>
<gene>
    <name evidence="1" type="ORF">ABG768_026189</name>
</gene>
<dbReference type="PANTHER" id="PTHR47907">
    <property type="entry name" value="PROTEIN KINASE DOMAIN-CONTAINING PROTEIN"/>
    <property type="match status" value="1"/>
</dbReference>
<dbReference type="PANTHER" id="PTHR47907:SF5">
    <property type="entry name" value="AP2 ASSOCIATED KINASE 1"/>
    <property type="match status" value="1"/>
</dbReference>
<reference evidence="1 2" key="1">
    <citation type="submission" date="2024-05" db="EMBL/GenBank/DDBJ databases">
        <title>A high-quality chromosomal-level genome assembly of Topmouth culter (Culter alburnus).</title>
        <authorList>
            <person name="Zhao H."/>
        </authorList>
    </citation>
    <scope>NUCLEOTIDE SEQUENCE [LARGE SCALE GENOMIC DNA]</scope>
    <source>
        <strain evidence="1">CATC2023</strain>
        <tissue evidence="1">Muscle</tissue>
    </source>
</reference>
<feature type="non-terminal residue" evidence="1">
    <location>
        <position position="51"/>
    </location>
</feature>
<dbReference type="AlphaFoldDB" id="A0AAW2A9X9"/>
<evidence type="ECO:0000313" key="2">
    <source>
        <dbReference type="Proteomes" id="UP001479290"/>
    </source>
</evidence>
<name>A0AAW2A9X9_CULAL</name>
<organism evidence="1 2">
    <name type="scientific">Culter alburnus</name>
    <name type="common">Topmouth culter</name>
    <dbReference type="NCBI Taxonomy" id="194366"/>
    <lineage>
        <taxon>Eukaryota</taxon>
        <taxon>Metazoa</taxon>
        <taxon>Chordata</taxon>
        <taxon>Craniata</taxon>
        <taxon>Vertebrata</taxon>
        <taxon>Euteleostomi</taxon>
        <taxon>Actinopterygii</taxon>
        <taxon>Neopterygii</taxon>
        <taxon>Teleostei</taxon>
        <taxon>Ostariophysi</taxon>
        <taxon>Cypriniformes</taxon>
        <taxon>Xenocyprididae</taxon>
        <taxon>Xenocypridinae</taxon>
        <taxon>Culter</taxon>
    </lineage>
</organism>
<keyword evidence="2" id="KW-1185">Reference proteome</keyword>
<evidence type="ECO:0000313" key="1">
    <source>
        <dbReference type="EMBL" id="KAK9970230.1"/>
    </source>
</evidence>
<dbReference type="InterPro" id="IPR051744">
    <property type="entry name" value="AP2_assoc_SerThr_kinase"/>
</dbReference>
<protein>
    <submittedName>
        <fullName evidence="1">Uncharacterized protein</fullName>
    </submittedName>
</protein>
<accession>A0AAW2A9X9</accession>
<sequence>MKKFFDTRREMVSSGPAIGAGAGGSAASGAFIGRVFSIGRYQVTVEETVAE</sequence>
<comment type="caution">
    <text evidence="1">The sequence shown here is derived from an EMBL/GenBank/DDBJ whole genome shotgun (WGS) entry which is preliminary data.</text>
</comment>
<dbReference type="Proteomes" id="UP001479290">
    <property type="component" value="Unassembled WGS sequence"/>
</dbReference>
<dbReference type="EMBL" id="JAWDJR010000008">
    <property type="protein sequence ID" value="KAK9970230.1"/>
    <property type="molecule type" value="Genomic_DNA"/>
</dbReference>